<dbReference type="GO" id="GO:0005634">
    <property type="term" value="C:nucleus"/>
    <property type="evidence" value="ECO:0007669"/>
    <property type="project" value="UniProtKB-SubCell"/>
</dbReference>
<dbReference type="Pfam" id="PF17035">
    <property type="entry name" value="BET"/>
    <property type="match status" value="1"/>
</dbReference>
<comment type="subcellular location">
    <subcellularLocation>
        <location evidence="1">Nucleus</location>
    </subcellularLocation>
</comment>
<evidence type="ECO:0000256" key="16">
    <source>
        <dbReference type="SAM" id="Phobius"/>
    </source>
</evidence>
<keyword evidence="5" id="KW-0744">Spermatogenesis</keyword>
<dbReference type="SMART" id="SM00297">
    <property type="entry name" value="BROMO"/>
    <property type="match status" value="2"/>
</dbReference>
<evidence type="ECO:0000256" key="15">
    <source>
        <dbReference type="SAM" id="MobiDB-lite"/>
    </source>
</evidence>
<dbReference type="Proteomes" id="UP000694555">
    <property type="component" value="Unplaced"/>
</dbReference>
<evidence type="ECO:0000256" key="13">
    <source>
        <dbReference type="ARBA" id="ARBA00044509"/>
    </source>
</evidence>
<keyword evidence="16" id="KW-0812">Transmembrane</keyword>
<proteinExistence type="inferred from homology"/>
<evidence type="ECO:0000256" key="11">
    <source>
        <dbReference type="ARBA" id="ARBA00023254"/>
    </source>
</evidence>
<evidence type="ECO:0000256" key="6">
    <source>
        <dbReference type="ARBA" id="ARBA00023015"/>
    </source>
</evidence>
<dbReference type="CDD" id="cd05497">
    <property type="entry name" value="Bromo_Brdt_I_like"/>
    <property type="match status" value="1"/>
</dbReference>
<dbReference type="Pfam" id="PF00439">
    <property type="entry name" value="Bromodomain"/>
    <property type="match status" value="2"/>
</dbReference>
<comment type="similarity">
    <text evidence="13">Belongs to the BET family.</text>
</comment>
<dbReference type="GO" id="GO:0007283">
    <property type="term" value="P:spermatogenesis"/>
    <property type="evidence" value="ECO:0007669"/>
    <property type="project" value="UniProtKB-KW"/>
</dbReference>
<feature type="compositionally biased region" description="Basic and acidic residues" evidence="15">
    <location>
        <begin position="608"/>
        <end position="627"/>
    </location>
</feature>
<feature type="region of interest" description="Disordered" evidence="15">
    <location>
        <begin position="403"/>
        <end position="440"/>
    </location>
</feature>
<evidence type="ECO:0000256" key="3">
    <source>
        <dbReference type="ARBA" id="ARBA00022782"/>
    </source>
</evidence>
<keyword evidence="16" id="KW-0472">Membrane</keyword>
<evidence type="ECO:0000256" key="7">
    <source>
        <dbReference type="ARBA" id="ARBA00023054"/>
    </source>
</evidence>
<dbReference type="GO" id="GO:0000785">
    <property type="term" value="C:chromatin"/>
    <property type="evidence" value="ECO:0007669"/>
    <property type="project" value="TreeGrafter"/>
</dbReference>
<feature type="domain" description="Bromo" evidence="17">
    <location>
        <begin position="46"/>
        <end position="118"/>
    </location>
</feature>
<dbReference type="InterPro" id="IPR018359">
    <property type="entry name" value="Bromodomain_CS"/>
</dbReference>
<dbReference type="InterPro" id="IPR038336">
    <property type="entry name" value="NET_sf"/>
</dbReference>
<evidence type="ECO:0000313" key="19">
    <source>
        <dbReference type="Ensembl" id="ENSBJAP00000009768.1"/>
    </source>
</evidence>
<evidence type="ECO:0000256" key="8">
    <source>
        <dbReference type="ARBA" id="ARBA00023117"/>
    </source>
</evidence>
<dbReference type="AlphaFoldDB" id="A0A8C0B0M3"/>
<dbReference type="FunFam" id="1.20.920.10:FF:000002">
    <property type="entry name" value="Bromodomain-containing protein 4"/>
    <property type="match status" value="1"/>
</dbReference>
<keyword evidence="3" id="KW-0221">Differentiation</keyword>
<evidence type="ECO:0000259" key="17">
    <source>
        <dbReference type="PROSITE" id="PS50014"/>
    </source>
</evidence>
<dbReference type="PROSITE" id="PS50014">
    <property type="entry name" value="BROMODOMAIN_2"/>
    <property type="match status" value="2"/>
</dbReference>
<keyword evidence="11" id="KW-0469">Meiosis</keyword>
<evidence type="ECO:0000256" key="4">
    <source>
        <dbReference type="ARBA" id="ARBA00022853"/>
    </source>
</evidence>
<feature type="region of interest" description="Disordered" evidence="15">
    <location>
        <begin position="468"/>
        <end position="487"/>
    </location>
</feature>
<evidence type="ECO:0000256" key="14">
    <source>
        <dbReference type="PROSITE-ProRule" id="PRU00035"/>
    </source>
</evidence>
<dbReference type="InterPro" id="IPR043508">
    <property type="entry name" value="Bromo_Brdt_I"/>
</dbReference>
<feature type="domain" description="NET" evidence="18">
    <location>
        <begin position="526"/>
        <end position="608"/>
    </location>
</feature>
<evidence type="ECO:0000313" key="20">
    <source>
        <dbReference type="Proteomes" id="UP000694555"/>
    </source>
</evidence>
<name>A0A8C0B0M3_9AVES</name>
<feature type="region of interest" description="Disordered" evidence="15">
    <location>
        <begin position="604"/>
        <end position="627"/>
    </location>
</feature>
<keyword evidence="10" id="KW-0539">Nucleus</keyword>
<dbReference type="GO" id="GO:0006338">
    <property type="term" value="P:chromatin remodeling"/>
    <property type="evidence" value="ECO:0007669"/>
    <property type="project" value="TreeGrafter"/>
</dbReference>
<keyword evidence="16" id="KW-1133">Transmembrane helix</keyword>
<evidence type="ECO:0000256" key="1">
    <source>
        <dbReference type="ARBA" id="ARBA00004123"/>
    </source>
</evidence>
<dbReference type="FunFam" id="1.20.1270.220:FF:000001">
    <property type="entry name" value="bromodomain-containing protein 2 isoform X1"/>
    <property type="match status" value="1"/>
</dbReference>
<evidence type="ECO:0000256" key="5">
    <source>
        <dbReference type="ARBA" id="ARBA00022871"/>
    </source>
</evidence>
<feature type="compositionally biased region" description="Basic and acidic residues" evidence="15">
    <location>
        <begin position="428"/>
        <end position="440"/>
    </location>
</feature>
<keyword evidence="8 14" id="KW-0103">Bromodomain</keyword>
<evidence type="ECO:0000256" key="2">
    <source>
        <dbReference type="ARBA" id="ARBA00022737"/>
    </source>
</evidence>
<keyword evidence="6" id="KW-0805">Transcription regulation</keyword>
<evidence type="ECO:0000256" key="9">
    <source>
        <dbReference type="ARBA" id="ARBA00023163"/>
    </source>
</evidence>
<evidence type="ECO:0000256" key="10">
    <source>
        <dbReference type="ARBA" id="ARBA00023242"/>
    </source>
</evidence>
<evidence type="ECO:0000259" key="18">
    <source>
        <dbReference type="PROSITE" id="PS51525"/>
    </source>
</evidence>
<keyword evidence="9" id="KW-0804">Transcription</keyword>
<dbReference type="GO" id="GO:0030154">
    <property type="term" value="P:cell differentiation"/>
    <property type="evidence" value="ECO:0007669"/>
    <property type="project" value="UniProtKB-KW"/>
</dbReference>
<reference evidence="19" key="2">
    <citation type="submission" date="2025-09" db="UniProtKB">
        <authorList>
            <consortium name="Ensembl"/>
        </authorList>
    </citation>
    <scope>IDENTIFICATION</scope>
</reference>
<dbReference type="PRINTS" id="PR00503">
    <property type="entry name" value="BROMODOMAIN"/>
</dbReference>
<feature type="domain" description="Bromo" evidence="17">
    <location>
        <begin position="308"/>
        <end position="379"/>
    </location>
</feature>
<dbReference type="InterPro" id="IPR036427">
    <property type="entry name" value="Bromodomain-like_sf"/>
</dbReference>
<dbReference type="Gene3D" id="1.20.920.10">
    <property type="entry name" value="Bromodomain-like"/>
    <property type="match status" value="2"/>
</dbReference>
<dbReference type="PANTHER" id="PTHR22880:SF175">
    <property type="entry name" value="BROMODOMAIN TESTIS-SPECIFIC PROTEIN"/>
    <property type="match status" value="1"/>
</dbReference>
<dbReference type="Ensembl" id="ENSBJAT00000010046.1">
    <property type="protein sequence ID" value="ENSBJAP00000009768.1"/>
    <property type="gene ID" value="ENSBJAG00000006684.1"/>
</dbReference>
<dbReference type="PROSITE" id="PS00633">
    <property type="entry name" value="BROMODOMAIN_1"/>
    <property type="match status" value="1"/>
</dbReference>
<organism evidence="19 20">
    <name type="scientific">Buteo japonicus</name>
    <dbReference type="NCBI Taxonomy" id="224669"/>
    <lineage>
        <taxon>Eukaryota</taxon>
        <taxon>Metazoa</taxon>
        <taxon>Chordata</taxon>
        <taxon>Craniata</taxon>
        <taxon>Vertebrata</taxon>
        <taxon>Euteleostomi</taxon>
        <taxon>Archelosauria</taxon>
        <taxon>Archosauria</taxon>
        <taxon>Dinosauria</taxon>
        <taxon>Saurischia</taxon>
        <taxon>Theropoda</taxon>
        <taxon>Coelurosauria</taxon>
        <taxon>Aves</taxon>
        <taxon>Neognathae</taxon>
        <taxon>Neoaves</taxon>
        <taxon>Telluraves</taxon>
        <taxon>Accipitrimorphae</taxon>
        <taxon>Accipitriformes</taxon>
        <taxon>Accipitridae</taxon>
        <taxon>Accipitrinae</taxon>
        <taxon>Buteo</taxon>
    </lineage>
</organism>
<keyword evidence="20" id="KW-1185">Reference proteome</keyword>
<reference evidence="19" key="1">
    <citation type="submission" date="2025-08" db="UniProtKB">
        <authorList>
            <consortium name="Ensembl"/>
        </authorList>
    </citation>
    <scope>IDENTIFICATION</scope>
</reference>
<accession>A0A8C0B0M3</accession>
<dbReference type="PANTHER" id="PTHR22880">
    <property type="entry name" value="FALZ-RELATED BROMODOMAIN-CONTAINING PROTEINS"/>
    <property type="match status" value="1"/>
</dbReference>
<sequence length="660" mass="76596">MHCKTNVQHHSIIINPPPPEYINNNSSGCQTNQLQYLQRVVMKAMWRHNFSWPFHQPVDAAALNLPDYYSIIKKPMDLSTIKKRLEHNYYTKAAECIEDFKTMFLNCYIYNKPGDDIVFMAQELEKVFMQKIAQMPPEEKLVIVNKGKRKGKKPEATALCITCFVYSNAFIVVIYYYYYHPYYFLPFWPIKLFLAQPTSFISPLALPPQFSPLSYWVGGEAKKGVKRKADTTTPTTSIFTASGEASTTFNERKAVKAYRGENKCMIPNKLQKRRLPDSQQSPEILKKIQLPEQLKHCNEILKEMFSKKHAAYAWPFLKPDVASFSLGENQGITKHPTDLGTIKKKMDNFEYSDIQEFATDVRLMFMSCYKRNSPDHEIVAMARKLQDVFEMHFAKVPDEALASVPLPQPTREMTEAYSSESSNDDSSEEKSFEDSEQERTVHLAKLQEQLKAVHQQLQALTRAYLPRLKKKKEKATREKSKNKEKAKIKSLIQKKKNLKHKKKSKKKLSLNIQSKKTMQQVLLAHKSEDEDGAKPMNYDEKRQLSLDINRLPGDKLGKVVHIIQSREPSLRNSNPDEIEIDFETLKASTLRELEKYVATCLRKRPRKQRAEKTTKSKEQPNSERKQELEKRLLDVNGQLNPKKENFKCNVTLTFIHLQQK</sequence>
<dbReference type="InterPro" id="IPR027353">
    <property type="entry name" value="NET_dom"/>
</dbReference>
<dbReference type="GO" id="GO:0006355">
    <property type="term" value="P:regulation of DNA-templated transcription"/>
    <property type="evidence" value="ECO:0007669"/>
    <property type="project" value="TreeGrafter"/>
</dbReference>
<feature type="transmembrane region" description="Helical" evidence="16">
    <location>
        <begin position="156"/>
        <end position="178"/>
    </location>
</feature>
<dbReference type="PROSITE" id="PS51525">
    <property type="entry name" value="NET"/>
    <property type="match status" value="1"/>
</dbReference>
<dbReference type="InterPro" id="IPR050935">
    <property type="entry name" value="Bromo_chromatin_reader"/>
</dbReference>
<keyword evidence="4" id="KW-0156">Chromatin regulator</keyword>
<keyword evidence="2" id="KW-0677">Repeat</keyword>
<dbReference type="InterPro" id="IPR001487">
    <property type="entry name" value="Bromodomain"/>
</dbReference>
<dbReference type="FunFam" id="1.20.920.10:FF:000003">
    <property type="entry name" value="Bromodomain-containing protein 2"/>
    <property type="match status" value="1"/>
</dbReference>
<evidence type="ECO:0000256" key="12">
    <source>
        <dbReference type="ARBA" id="ARBA00040033"/>
    </source>
</evidence>
<dbReference type="Gene3D" id="1.20.1270.220">
    <property type="match status" value="1"/>
</dbReference>
<dbReference type="SUPFAM" id="SSF47370">
    <property type="entry name" value="Bromodomain"/>
    <property type="match status" value="2"/>
</dbReference>
<dbReference type="GO" id="GO:0051321">
    <property type="term" value="P:meiotic cell cycle"/>
    <property type="evidence" value="ECO:0007669"/>
    <property type="project" value="UniProtKB-KW"/>
</dbReference>
<feature type="compositionally biased region" description="Basic and acidic residues" evidence="15">
    <location>
        <begin position="475"/>
        <end position="487"/>
    </location>
</feature>
<protein>
    <recommendedName>
        <fullName evidence="12">Bromodomain testis-specific protein</fullName>
    </recommendedName>
</protein>
<keyword evidence="7" id="KW-0175">Coiled coil</keyword>